<dbReference type="InterPro" id="IPR050267">
    <property type="entry name" value="Anti-sigma-factor_SerPK"/>
</dbReference>
<keyword evidence="3" id="KW-0547">Nucleotide-binding</keyword>
<evidence type="ECO:0000313" key="3">
    <source>
        <dbReference type="EMBL" id="NKI45130.1"/>
    </source>
</evidence>
<protein>
    <submittedName>
        <fullName evidence="3">ATP-binding protein</fullName>
    </submittedName>
</protein>
<keyword evidence="3" id="KW-0067">ATP-binding</keyword>
<dbReference type="CDD" id="cd16936">
    <property type="entry name" value="HATPase_RsbW-like"/>
    <property type="match status" value="1"/>
</dbReference>
<dbReference type="PANTHER" id="PTHR35526:SF3">
    <property type="entry name" value="ANTI-SIGMA-F FACTOR RSBW"/>
    <property type="match status" value="1"/>
</dbReference>
<reference evidence="3 4" key="1">
    <citation type="submission" date="2020-04" db="EMBL/GenBank/DDBJ databases">
        <title>Phylogenetic Diversity and Antibacterial Activity against Ralstonia solanacearum of Endophytic Actinomycete Isolated from Moss.</title>
        <authorList>
            <person name="Zhuang X."/>
        </authorList>
    </citation>
    <scope>NUCLEOTIDE SEQUENCE [LARGE SCALE GENOMIC DNA]</scope>
    <source>
        <strain evidence="3 4">LD120</strain>
    </source>
</reference>
<comment type="caution">
    <text evidence="3">The sequence shown here is derived from an EMBL/GenBank/DDBJ whole genome shotgun (WGS) entry which is preliminary data.</text>
</comment>
<keyword evidence="1" id="KW-0723">Serine/threonine-protein kinase</keyword>
<evidence type="ECO:0000313" key="4">
    <source>
        <dbReference type="Proteomes" id="UP000772196"/>
    </source>
</evidence>
<feature type="domain" description="Histidine kinase/HSP90-like ATPase" evidence="2">
    <location>
        <begin position="23"/>
        <end position="138"/>
    </location>
</feature>
<dbReference type="EMBL" id="JAAWWP010000027">
    <property type="protein sequence ID" value="NKI45130.1"/>
    <property type="molecule type" value="Genomic_DNA"/>
</dbReference>
<dbReference type="InterPro" id="IPR036890">
    <property type="entry name" value="HATPase_C_sf"/>
</dbReference>
<dbReference type="SUPFAM" id="SSF55874">
    <property type="entry name" value="ATPase domain of HSP90 chaperone/DNA topoisomerase II/histidine kinase"/>
    <property type="match status" value="1"/>
</dbReference>
<dbReference type="Proteomes" id="UP000772196">
    <property type="component" value="Unassembled WGS sequence"/>
</dbReference>
<dbReference type="GO" id="GO:0005524">
    <property type="term" value="F:ATP binding"/>
    <property type="evidence" value="ECO:0007669"/>
    <property type="project" value="UniProtKB-KW"/>
</dbReference>
<evidence type="ECO:0000259" key="2">
    <source>
        <dbReference type="Pfam" id="PF13581"/>
    </source>
</evidence>
<name>A0ABX1HCU7_9ACTN</name>
<organism evidence="3 4">
    <name type="scientific">Streptomyces physcomitrii</name>
    <dbReference type="NCBI Taxonomy" id="2724184"/>
    <lineage>
        <taxon>Bacteria</taxon>
        <taxon>Bacillati</taxon>
        <taxon>Actinomycetota</taxon>
        <taxon>Actinomycetes</taxon>
        <taxon>Kitasatosporales</taxon>
        <taxon>Streptomycetaceae</taxon>
        <taxon>Streptomyces</taxon>
    </lineage>
</organism>
<dbReference type="PANTHER" id="PTHR35526">
    <property type="entry name" value="ANTI-SIGMA-F FACTOR RSBW-RELATED"/>
    <property type="match status" value="1"/>
</dbReference>
<gene>
    <name evidence="3" type="ORF">HFV08_28600</name>
</gene>
<accession>A0ABX1HCU7</accession>
<dbReference type="Pfam" id="PF13581">
    <property type="entry name" value="HATPase_c_2"/>
    <property type="match status" value="1"/>
</dbReference>
<keyword evidence="1" id="KW-0418">Kinase</keyword>
<keyword evidence="1" id="KW-0808">Transferase</keyword>
<sequence length="144" mass="15469">MVSSPRPLALPYPPREHWFGLSSLRTNMRVARDTVRGRLRAWQLPGEVCADAVLLVSELATNAVVHSGSSRVLCGLSLTSGTRLRIEVHDEGQMAVCPPGAQAGPEDEGGRGLLIVQQLADSWGAARSTRTGGKAVWAVLRFDL</sequence>
<evidence type="ECO:0000256" key="1">
    <source>
        <dbReference type="ARBA" id="ARBA00022527"/>
    </source>
</evidence>
<keyword evidence="4" id="KW-1185">Reference proteome</keyword>
<proteinExistence type="predicted"/>
<dbReference type="InterPro" id="IPR003594">
    <property type="entry name" value="HATPase_dom"/>
</dbReference>
<dbReference type="Gene3D" id="3.30.565.10">
    <property type="entry name" value="Histidine kinase-like ATPase, C-terminal domain"/>
    <property type="match status" value="1"/>
</dbReference>